<dbReference type="InterPro" id="IPR016181">
    <property type="entry name" value="Acyl_CoA_acyltransferase"/>
</dbReference>
<dbReference type="AlphaFoldDB" id="A0A1M5TZH6"/>
<dbReference type="Pfam" id="PF00583">
    <property type="entry name" value="Acetyltransf_1"/>
    <property type="match status" value="1"/>
</dbReference>
<dbReference type="RefSeq" id="WP_073185207.1">
    <property type="nucleotide sequence ID" value="NZ_FQXI01000013.1"/>
</dbReference>
<gene>
    <name evidence="4" type="ORF">SAMN02745245_01602</name>
</gene>
<dbReference type="PANTHER" id="PTHR43420">
    <property type="entry name" value="ACETYLTRANSFERASE"/>
    <property type="match status" value="1"/>
</dbReference>
<keyword evidence="1 4" id="KW-0808">Transferase</keyword>
<evidence type="ECO:0000313" key="4">
    <source>
        <dbReference type="EMBL" id="SHH56010.1"/>
    </source>
</evidence>
<reference evidence="4 5" key="1">
    <citation type="submission" date="2016-11" db="EMBL/GenBank/DDBJ databases">
        <authorList>
            <person name="Jaros S."/>
            <person name="Januszkiewicz K."/>
            <person name="Wedrychowicz H."/>
        </authorList>
    </citation>
    <scope>NUCLEOTIDE SEQUENCE [LARGE SCALE GENOMIC DNA]</scope>
    <source>
        <strain evidence="4 5">DSM 21120</strain>
    </source>
</reference>
<evidence type="ECO:0000256" key="2">
    <source>
        <dbReference type="ARBA" id="ARBA00023315"/>
    </source>
</evidence>
<dbReference type="EMBL" id="FQXI01000013">
    <property type="protein sequence ID" value="SHH56010.1"/>
    <property type="molecule type" value="Genomic_DNA"/>
</dbReference>
<keyword evidence="5" id="KW-1185">Reference proteome</keyword>
<keyword evidence="2" id="KW-0012">Acyltransferase</keyword>
<dbReference type="Gene3D" id="3.40.630.30">
    <property type="match status" value="1"/>
</dbReference>
<dbReference type="Proteomes" id="UP000184032">
    <property type="component" value="Unassembled WGS sequence"/>
</dbReference>
<dbReference type="GO" id="GO:0016747">
    <property type="term" value="F:acyltransferase activity, transferring groups other than amino-acyl groups"/>
    <property type="evidence" value="ECO:0007669"/>
    <property type="project" value="InterPro"/>
</dbReference>
<protein>
    <submittedName>
        <fullName evidence="4">Acetyltransferase (GNAT) family protein</fullName>
    </submittedName>
</protein>
<proteinExistence type="predicted"/>
<sequence length="266" mass="31410">MKSLVKDTTEFNLLIKKYISKKYLNNGNRLIRDYRILIEENSLYFVESPNYILFYEDCEDFYNLYYFIDREHDNVNLEDVKCNKPIVFDEVIKNGDESSEVIKCFLGSGFKKYLSRNYREFKLGEKQFNLPEEVEFASVDEVDLICNLQDSNIDKYTGNILSKENMLRAIEDKQVLSIKDKGKTVGYLRFLKEKKTVSLEGIVVDRDYRGSGLAKKLVEYFISYFSASDYKKIALWVRDDNLGAEKLYDYFGFESGKYICHNYIKF</sequence>
<dbReference type="OrthoDB" id="1701071at2"/>
<name>A0A1M5TZH6_9FIRM</name>
<accession>A0A1M5TZH6</accession>
<dbReference type="CDD" id="cd04301">
    <property type="entry name" value="NAT_SF"/>
    <property type="match status" value="1"/>
</dbReference>
<evidence type="ECO:0000256" key="1">
    <source>
        <dbReference type="ARBA" id="ARBA00022679"/>
    </source>
</evidence>
<dbReference type="PROSITE" id="PS51186">
    <property type="entry name" value="GNAT"/>
    <property type="match status" value="1"/>
</dbReference>
<dbReference type="STRING" id="1120995.SAMN02745245_01602"/>
<feature type="domain" description="N-acetyltransferase" evidence="3">
    <location>
        <begin position="134"/>
        <end position="266"/>
    </location>
</feature>
<evidence type="ECO:0000259" key="3">
    <source>
        <dbReference type="PROSITE" id="PS51186"/>
    </source>
</evidence>
<dbReference type="InterPro" id="IPR000182">
    <property type="entry name" value="GNAT_dom"/>
</dbReference>
<dbReference type="InterPro" id="IPR050680">
    <property type="entry name" value="YpeA/RimI_acetyltransf"/>
</dbReference>
<organism evidence="4 5">
    <name type="scientific">Anaerosphaera aminiphila DSM 21120</name>
    <dbReference type="NCBI Taxonomy" id="1120995"/>
    <lineage>
        <taxon>Bacteria</taxon>
        <taxon>Bacillati</taxon>
        <taxon>Bacillota</taxon>
        <taxon>Tissierellia</taxon>
        <taxon>Tissierellales</taxon>
        <taxon>Peptoniphilaceae</taxon>
        <taxon>Anaerosphaera</taxon>
    </lineage>
</organism>
<evidence type="ECO:0000313" key="5">
    <source>
        <dbReference type="Proteomes" id="UP000184032"/>
    </source>
</evidence>
<dbReference type="SUPFAM" id="SSF55729">
    <property type="entry name" value="Acyl-CoA N-acyltransferases (Nat)"/>
    <property type="match status" value="1"/>
</dbReference>